<dbReference type="AlphaFoldDB" id="A0A068RN60"/>
<reference evidence="1" key="1">
    <citation type="submission" date="2013-08" db="EMBL/GenBank/DDBJ databases">
        <title>Gene expansion shapes genome architecture in the human pathogen Lichtheimia corymbifera: an evolutionary genomics analysis in the ancient terrestrial Mucorales (Mucoromycotina).</title>
        <authorList>
            <person name="Schwartze V.U."/>
            <person name="Winter S."/>
            <person name="Shelest E."/>
            <person name="Marcet-Houben M."/>
            <person name="Horn F."/>
            <person name="Wehner S."/>
            <person name="Hoffmann K."/>
            <person name="Riege K."/>
            <person name="Sammeth M."/>
            <person name="Nowrousian M."/>
            <person name="Valiante V."/>
            <person name="Linde J."/>
            <person name="Jacobsen I.D."/>
            <person name="Marz M."/>
            <person name="Brakhage A.A."/>
            <person name="Gabaldon T."/>
            <person name="Bocker S."/>
            <person name="Voigt K."/>
        </authorList>
    </citation>
    <scope>NUCLEOTIDE SEQUENCE [LARGE SCALE GENOMIC DNA]</scope>
    <source>
        <strain evidence="1">FSU 9682</strain>
    </source>
</reference>
<proteinExistence type="predicted"/>
<protein>
    <submittedName>
        <fullName evidence="1">Uncharacterized protein</fullName>
    </submittedName>
</protein>
<evidence type="ECO:0000313" key="2">
    <source>
        <dbReference type="Proteomes" id="UP000027586"/>
    </source>
</evidence>
<evidence type="ECO:0000313" key="1">
    <source>
        <dbReference type="EMBL" id="CDH51037.1"/>
    </source>
</evidence>
<gene>
    <name evidence="1" type="ORF">LCOR_02702.1</name>
</gene>
<sequence length="111" mass="12573">MVLSLTLRCSFVDSLVYGSRILFKQINNGSDVIVKSHVSREVVMLLQVFDLGAFRHVDHLDAITTTEHHGCSALQNGRWILHHTPQTSLPTLQYHLYIKDMHCLGYTVVAL</sequence>
<dbReference type="VEuPathDB" id="FungiDB:LCOR_02702.1"/>
<accession>A0A068RN60</accession>
<dbReference type="Proteomes" id="UP000027586">
    <property type="component" value="Unassembled WGS sequence"/>
</dbReference>
<keyword evidence="2" id="KW-1185">Reference proteome</keyword>
<organism evidence="1 2">
    <name type="scientific">Lichtheimia corymbifera JMRC:FSU:9682</name>
    <dbReference type="NCBI Taxonomy" id="1263082"/>
    <lineage>
        <taxon>Eukaryota</taxon>
        <taxon>Fungi</taxon>
        <taxon>Fungi incertae sedis</taxon>
        <taxon>Mucoromycota</taxon>
        <taxon>Mucoromycotina</taxon>
        <taxon>Mucoromycetes</taxon>
        <taxon>Mucorales</taxon>
        <taxon>Lichtheimiaceae</taxon>
        <taxon>Lichtheimia</taxon>
    </lineage>
</organism>
<dbReference type="EMBL" id="CBTN010000008">
    <property type="protein sequence ID" value="CDH51037.1"/>
    <property type="molecule type" value="Genomic_DNA"/>
</dbReference>
<name>A0A068RN60_9FUNG</name>
<comment type="caution">
    <text evidence="1">The sequence shown here is derived from an EMBL/GenBank/DDBJ whole genome shotgun (WGS) entry which is preliminary data.</text>
</comment>